<feature type="domain" description="Glycosyl transferase family 1" evidence="1">
    <location>
        <begin position="192"/>
        <end position="350"/>
    </location>
</feature>
<reference evidence="3 4" key="1">
    <citation type="submission" date="2020-08" db="EMBL/GenBank/DDBJ databases">
        <title>Complete genome and description of Campylobacter massiliensis Marseille-Q3452 sp. nov.</title>
        <authorList>
            <person name="Antezack A."/>
        </authorList>
    </citation>
    <scope>NUCLEOTIDE SEQUENCE [LARGE SCALE GENOMIC DNA]</scope>
    <source>
        <strain evidence="3 4">Marseille-Q3452</strain>
    </source>
</reference>
<gene>
    <name evidence="3" type="ORF">H7R39_10375</name>
</gene>
<dbReference type="EMBL" id="JACLZK010000002">
    <property type="protein sequence ID" value="MBC2883649.1"/>
    <property type="molecule type" value="Genomic_DNA"/>
</dbReference>
<protein>
    <submittedName>
        <fullName evidence="3">Glycosyltransferase</fullName>
    </submittedName>
</protein>
<dbReference type="Gene3D" id="3.40.50.2000">
    <property type="entry name" value="Glycogen Phosphorylase B"/>
    <property type="match status" value="2"/>
</dbReference>
<dbReference type="CDD" id="cd03811">
    <property type="entry name" value="GT4_GT28_WabH-like"/>
    <property type="match status" value="1"/>
</dbReference>
<dbReference type="InterPro" id="IPR001296">
    <property type="entry name" value="Glyco_trans_1"/>
</dbReference>
<name>A0A842JCJ2_9BACT</name>
<feature type="domain" description="Glycosyltransferase subfamily 4-like N-terminal" evidence="2">
    <location>
        <begin position="13"/>
        <end position="184"/>
    </location>
</feature>
<comment type="caution">
    <text evidence="3">The sequence shown here is derived from an EMBL/GenBank/DDBJ whole genome shotgun (WGS) entry which is preliminary data.</text>
</comment>
<dbReference type="Proteomes" id="UP000552683">
    <property type="component" value="Unassembled WGS sequence"/>
</dbReference>
<organism evidence="3 4">
    <name type="scientific">Campylobacter massiliensis</name>
    <dbReference type="NCBI Taxonomy" id="2762557"/>
    <lineage>
        <taxon>Bacteria</taxon>
        <taxon>Pseudomonadati</taxon>
        <taxon>Campylobacterota</taxon>
        <taxon>Epsilonproteobacteria</taxon>
        <taxon>Campylobacterales</taxon>
        <taxon>Campylobacteraceae</taxon>
        <taxon>Campylobacter</taxon>
    </lineage>
</organism>
<dbReference type="GO" id="GO:0016757">
    <property type="term" value="F:glycosyltransferase activity"/>
    <property type="evidence" value="ECO:0007669"/>
    <property type="project" value="InterPro"/>
</dbReference>
<keyword evidence="4" id="KW-1185">Reference proteome</keyword>
<dbReference type="PANTHER" id="PTHR12526">
    <property type="entry name" value="GLYCOSYLTRANSFERASE"/>
    <property type="match status" value="1"/>
</dbReference>
<keyword evidence="3" id="KW-0808">Transferase</keyword>
<proteinExistence type="predicted"/>
<dbReference type="SUPFAM" id="SSF53756">
    <property type="entry name" value="UDP-Glycosyltransferase/glycogen phosphorylase"/>
    <property type="match status" value="1"/>
</dbReference>
<dbReference type="Pfam" id="PF00534">
    <property type="entry name" value="Glycos_transf_1"/>
    <property type="match status" value="1"/>
</dbReference>
<evidence type="ECO:0000313" key="3">
    <source>
        <dbReference type="EMBL" id="MBC2883649.1"/>
    </source>
</evidence>
<dbReference type="InterPro" id="IPR028098">
    <property type="entry name" value="Glyco_trans_4-like_N"/>
</dbReference>
<sequence>MKKLAVFLYSMGPGGAERVVSNLLPALCEKYEVHLVLMSEVVAYEIPSAVKIHFLERSDPYESGVKKLFRLGLLFPFLALNYKKLCDDLAIDLHFVLMNRPCYIALLARIAGVKGRMVISERSCPSVIYKSGLSGLANRILVKALYPKADLILANAQGNADDLVRNFGCDAAKTKVLYNAVDLAAIKTLADEPLEDKFKPFFLNIGRLDSGKNQAMLIRVVANLNDERATLGILGKGPLQGELQNLIDELGVSSRVKLLGTDKNPFKFIKNAQCFVCASGFEGFSNVLLEALACERFIISTDHKSGARELLGDDEYGVLTPVDDEKAMETAMRRALEDENLRQDYEKRAYGRVVKFDKNSVAAELIGYLEGENGE</sequence>
<evidence type="ECO:0000313" key="4">
    <source>
        <dbReference type="Proteomes" id="UP000552683"/>
    </source>
</evidence>
<dbReference type="Pfam" id="PF13439">
    <property type="entry name" value="Glyco_transf_4"/>
    <property type="match status" value="1"/>
</dbReference>
<evidence type="ECO:0000259" key="2">
    <source>
        <dbReference type="Pfam" id="PF13439"/>
    </source>
</evidence>
<evidence type="ECO:0000259" key="1">
    <source>
        <dbReference type="Pfam" id="PF00534"/>
    </source>
</evidence>
<dbReference type="AlphaFoldDB" id="A0A842JCJ2"/>
<dbReference type="RefSeq" id="WP_185899176.1">
    <property type="nucleotide sequence ID" value="NZ_JACLZK010000002.1"/>
</dbReference>
<dbReference type="PANTHER" id="PTHR12526:SF630">
    <property type="entry name" value="GLYCOSYLTRANSFERASE"/>
    <property type="match status" value="1"/>
</dbReference>
<accession>A0A842JCJ2</accession>